<keyword evidence="4" id="KW-1185">Reference proteome</keyword>
<dbReference type="PANTHER" id="PTHR12835">
    <property type="entry name" value="BIOTIN PROTEIN LIGASE"/>
    <property type="match status" value="1"/>
</dbReference>
<protein>
    <submittedName>
        <fullName evidence="3">Biotin--[acetyl-CoA-carboxylase] ligase</fullName>
    </submittedName>
</protein>
<organism evidence="3 4">
    <name type="scientific">Siphonobacter curvatus</name>
    <dbReference type="NCBI Taxonomy" id="2094562"/>
    <lineage>
        <taxon>Bacteria</taxon>
        <taxon>Pseudomonadati</taxon>
        <taxon>Bacteroidota</taxon>
        <taxon>Cytophagia</taxon>
        <taxon>Cytophagales</taxon>
        <taxon>Cytophagaceae</taxon>
        <taxon>Siphonobacter</taxon>
    </lineage>
</organism>
<dbReference type="CDD" id="cd16442">
    <property type="entry name" value="BPL"/>
    <property type="match status" value="1"/>
</dbReference>
<dbReference type="InterPro" id="IPR045864">
    <property type="entry name" value="aa-tRNA-synth_II/BPL/LPL"/>
</dbReference>
<dbReference type="OrthoDB" id="9807064at2"/>
<keyword evidence="1 3" id="KW-0436">Ligase</keyword>
<dbReference type="RefSeq" id="WP_104710006.1">
    <property type="nucleotide sequence ID" value="NZ_PTRA01000001.1"/>
</dbReference>
<gene>
    <name evidence="3" type="ORF">C5O19_04015</name>
</gene>
<dbReference type="InterPro" id="IPR004143">
    <property type="entry name" value="BPL_LPL_catalytic"/>
</dbReference>
<dbReference type="Pfam" id="PF03099">
    <property type="entry name" value="BPL_LplA_LipB"/>
    <property type="match status" value="1"/>
</dbReference>
<dbReference type="InterPro" id="IPR004408">
    <property type="entry name" value="Biotin_CoA_COase_ligase"/>
</dbReference>
<dbReference type="GO" id="GO:0005737">
    <property type="term" value="C:cytoplasm"/>
    <property type="evidence" value="ECO:0007669"/>
    <property type="project" value="TreeGrafter"/>
</dbReference>
<dbReference type="EMBL" id="PTRA01000001">
    <property type="protein sequence ID" value="PQA58836.1"/>
    <property type="molecule type" value="Genomic_DNA"/>
</dbReference>
<dbReference type="Proteomes" id="UP000239590">
    <property type="component" value="Unassembled WGS sequence"/>
</dbReference>
<dbReference type="AlphaFoldDB" id="A0A2S7IMG2"/>
<dbReference type="GO" id="GO:0004077">
    <property type="term" value="F:biotin--[biotin carboxyl-carrier protein] ligase activity"/>
    <property type="evidence" value="ECO:0007669"/>
    <property type="project" value="InterPro"/>
</dbReference>
<dbReference type="PANTHER" id="PTHR12835:SF5">
    <property type="entry name" value="BIOTIN--PROTEIN LIGASE"/>
    <property type="match status" value="1"/>
</dbReference>
<comment type="caution">
    <text evidence="3">The sequence shown here is derived from an EMBL/GenBank/DDBJ whole genome shotgun (WGS) entry which is preliminary data.</text>
</comment>
<accession>A0A2S7IMG2</accession>
<evidence type="ECO:0000259" key="2">
    <source>
        <dbReference type="PROSITE" id="PS51733"/>
    </source>
</evidence>
<evidence type="ECO:0000313" key="4">
    <source>
        <dbReference type="Proteomes" id="UP000239590"/>
    </source>
</evidence>
<reference evidence="4" key="1">
    <citation type="submission" date="2018-02" db="EMBL/GenBank/DDBJ databases">
        <title>Genome sequencing of Solimonas sp. HR-BB.</title>
        <authorList>
            <person name="Lee Y."/>
            <person name="Jeon C.O."/>
        </authorList>
    </citation>
    <scope>NUCLEOTIDE SEQUENCE [LARGE SCALE GENOMIC DNA]</scope>
    <source>
        <strain evidence="4">HR-U</strain>
    </source>
</reference>
<evidence type="ECO:0000256" key="1">
    <source>
        <dbReference type="ARBA" id="ARBA00022598"/>
    </source>
</evidence>
<dbReference type="PROSITE" id="PS51733">
    <property type="entry name" value="BPL_LPL_CATALYTIC"/>
    <property type="match status" value="1"/>
</dbReference>
<dbReference type="NCBIfam" id="TIGR00121">
    <property type="entry name" value="birA_ligase"/>
    <property type="match status" value="1"/>
</dbReference>
<proteinExistence type="predicted"/>
<feature type="domain" description="BPL/LPL catalytic" evidence="2">
    <location>
        <begin position="1"/>
        <end position="187"/>
    </location>
</feature>
<evidence type="ECO:0000313" key="3">
    <source>
        <dbReference type="EMBL" id="PQA58836.1"/>
    </source>
</evidence>
<dbReference type="SUPFAM" id="SSF55681">
    <property type="entry name" value="Class II aaRS and biotin synthetases"/>
    <property type="match status" value="1"/>
</dbReference>
<dbReference type="Gene3D" id="3.30.930.10">
    <property type="entry name" value="Bira Bifunctional Protein, Domain 2"/>
    <property type="match status" value="1"/>
</dbReference>
<sequence>MYKSYPKTDFLGQKIIYLPSCHSTNDLAADYLREEAPEGLLIITDEQTAGRGQRGSSWIANVGENLTFSFILKPTFLQAPQQFRLSIAVALGVHDFLAQLLGEGVRIKWPNDLYYRDQKLTGILIENSLMGSTLTGAVVGIGVNINQLQFSVPTATSVRQITGREFHLENLLSQLCMTLETRYLQLKNGDYLHQRQEYLDRLYRYQTWHTYQDTTGNVFAGKISGIADNGQLEVETESGIRYFGLKEIIFLQE</sequence>
<name>A0A2S7IMG2_9BACT</name>